<evidence type="ECO:0008006" key="3">
    <source>
        <dbReference type="Google" id="ProtNLM"/>
    </source>
</evidence>
<dbReference type="SUPFAM" id="SSF53850">
    <property type="entry name" value="Periplasmic binding protein-like II"/>
    <property type="match status" value="1"/>
</dbReference>
<organism evidence="1 2">
    <name type="scientific">Blautia faecicola</name>
    <dbReference type="NCBI Taxonomy" id="2509240"/>
    <lineage>
        <taxon>Bacteria</taxon>
        <taxon>Bacillati</taxon>
        <taxon>Bacillota</taxon>
        <taxon>Clostridia</taxon>
        <taxon>Lachnospirales</taxon>
        <taxon>Lachnospiraceae</taxon>
        <taxon>Blautia</taxon>
    </lineage>
</organism>
<protein>
    <recommendedName>
        <fullName evidence="3">Extracellular solute-binding protein</fullName>
    </recommendedName>
</protein>
<name>A0A4Q1REK7_9FIRM</name>
<dbReference type="Proteomes" id="UP000290106">
    <property type="component" value="Unassembled WGS sequence"/>
</dbReference>
<reference evidence="1 2" key="1">
    <citation type="submission" date="2019-01" db="EMBL/GenBank/DDBJ databases">
        <title>Blautia sp. nov. KGMB01111 isolated human feces.</title>
        <authorList>
            <person name="Park J.-E."/>
            <person name="Kim J.-S."/>
            <person name="Park S.-H."/>
        </authorList>
    </citation>
    <scope>NUCLEOTIDE SEQUENCE [LARGE SCALE GENOMIC DNA]</scope>
    <source>
        <strain evidence="1 2">KGMB01111</strain>
    </source>
</reference>
<accession>A0A4Q1REK7</accession>
<gene>
    <name evidence="1" type="ORF">ETP43_00950</name>
</gene>
<dbReference type="Gene3D" id="3.40.190.10">
    <property type="entry name" value="Periplasmic binding protein-like II"/>
    <property type="match status" value="2"/>
</dbReference>
<sequence length="210" mass="23923">MAEPTTQYVVASKACKNPEAAFKIVNYLIKNEQKWVDEGVSTTEMGTADFYPLYNTYDNADEIEVSYDVLTKYLAGEITMDDVDFSTHKLLKSDMEAVTKLKKEPYDDFSLDKWNLDSDIAKNNLPRLVAILVGDAPSVNEKYVPVYNAYNGQTETMETKWANLKKMEEETFSKIVMGKADISEFDTFVENWKSQGGDQILKEINEELSK</sequence>
<dbReference type="RefSeq" id="WP_129256811.1">
    <property type="nucleotide sequence ID" value="NZ_SDKC01000001.1"/>
</dbReference>
<dbReference type="OrthoDB" id="2644263at2"/>
<keyword evidence="2" id="KW-1185">Reference proteome</keyword>
<proteinExistence type="predicted"/>
<evidence type="ECO:0000313" key="1">
    <source>
        <dbReference type="EMBL" id="RXS73959.1"/>
    </source>
</evidence>
<dbReference type="AlphaFoldDB" id="A0A4Q1REK7"/>
<evidence type="ECO:0000313" key="2">
    <source>
        <dbReference type="Proteomes" id="UP000290106"/>
    </source>
</evidence>
<comment type="caution">
    <text evidence="1">The sequence shown here is derived from an EMBL/GenBank/DDBJ whole genome shotgun (WGS) entry which is preliminary data.</text>
</comment>
<dbReference type="EMBL" id="SDKC01000001">
    <property type="protein sequence ID" value="RXS73959.1"/>
    <property type="molecule type" value="Genomic_DNA"/>
</dbReference>